<dbReference type="Proteomes" id="UP000187266">
    <property type="component" value="Chromosome"/>
</dbReference>
<accession>A0A2M9D516</accession>
<accession>A0A1U7DKF0</accession>
<dbReference type="SUPFAM" id="SSF51294">
    <property type="entry name" value="Hedgehog/intein (Hint) domain"/>
    <property type="match status" value="1"/>
</dbReference>
<dbReference type="RefSeq" id="WP_076980377.1">
    <property type="nucleotide sequence ID" value="NZ_CP019124.1"/>
</dbReference>
<dbReference type="STRING" id="1267768.BV394_11990"/>
<evidence type="ECO:0000313" key="1">
    <source>
        <dbReference type="EMBL" id="APX90359.1"/>
    </source>
</evidence>
<reference evidence="1 2" key="1">
    <citation type="submission" date="2017-01" db="EMBL/GenBank/DDBJ databases">
        <title>Genomic analysis of Xuhuaishuia manganoxidans DY6-4.</title>
        <authorList>
            <person name="Wang X."/>
        </authorList>
    </citation>
    <scope>NUCLEOTIDE SEQUENCE [LARGE SCALE GENOMIC DNA]</scope>
    <source>
        <strain evidence="1 2">DY6-4</strain>
    </source>
</reference>
<protein>
    <submittedName>
        <fullName evidence="1">Uncharacterized protein</fullName>
    </submittedName>
</protein>
<dbReference type="InterPro" id="IPR028992">
    <property type="entry name" value="Hedgehog/Intein_dom"/>
</dbReference>
<dbReference type="Pfam" id="PF13403">
    <property type="entry name" value="Hint_2"/>
    <property type="match status" value="1"/>
</dbReference>
<dbReference type="AlphaFoldDB" id="A0A1U7DKF0"/>
<organism evidence="1 2">
    <name type="scientific">Brevirhabdus pacifica</name>
    <dbReference type="NCBI Taxonomy" id="1267768"/>
    <lineage>
        <taxon>Bacteria</taxon>
        <taxon>Pseudomonadati</taxon>
        <taxon>Pseudomonadota</taxon>
        <taxon>Alphaproteobacteria</taxon>
        <taxon>Rhodobacterales</taxon>
        <taxon>Paracoccaceae</taxon>
        <taxon>Brevirhabdus</taxon>
    </lineage>
</organism>
<keyword evidence="2" id="KW-1185">Reference proteome</keyword>
<proteinExistence type="predicted"/>
<evidence type="ECO:0000313" key="2">
    <source>
        <dbReference type="Proteomes" id="UP000187266"/>
    </source>
</evidence>
<sequence>MTMGTNPQDTPEERQDSFEGGLLEGTQVRTPCGPRRVENVRPGDLIVTRSNGLQPVRMVWRRSLSQDRMRAEPERAPVRLKPRAVGPMMPQQDLVLAPEHPILIPGYRLDGVSDTAGGLMAAGALAGTSDAAYVDRSMERARLFSLVFDTPQIFVANGLPVASVELTETVVAGLDEDLRDSVLQLFPQLRREPSAYPPVEFDRVQPEAYRP</sequence>
<dbReference type="InterPro" id="IPR036844">
    <property type="entry name" value="Hint_dom_sf"/>
</dbReference>
<name>A0A1U7DKF0_9RHOB</name>
<dbReference type="OrthoDB" id="6305173at2"/>
<gene>
    <name evidence="1" type="ORF">BV394_11990</name>
</gene>
<dbReference type="EMBL" id="CP019124">
    <property type="protein sequence ID" value="APX90359.1"/>
    <property type="molecule type" value="Genomic_DNA"/>
</dbReference>